<dbReference type="AlphaFoldDB" id="A0A9W8S6L7"/>
<name>A0A9W8S6L7_9HYPO</name>
<feature type="region of interest" description="Disordered" evidence="1">
    <location>
        <begin position="26"/>
        <end position="59"/>
    </location>
</feature>
<evidence type="ECO:0000256" key="2">
    <source>
        <dbReference type="SAM" id="SignalP"/>
    </source>
</evidence>
<evidence type="ECO:0000313" key="3">
    <source>
        <dbReference type="EMBL" id="KAJ4265037.1"/>
    </source>
</evidence>
<feature type="signal peptide" evidence="2">
    <location>
        <begin position="1"/>
        <end position="19"/>
    </location>
</feature>
<dbReference type="PROSITE" id="PS51257">
    <property type="entry name" value="PROKAR_LIPOPROTEIN"/>
    <property type="match status" value="1"/>
</dbReference>
<dbReference type="OrthoDB" id="5070447at2759"/>
<keyword evidence="2" id="KW-0732">Signal</keyword>
<gene>
    <name evidence="3" type="ORF">NW762_005280</name>
</gene>
<dbReference type="Proteomes" id="UP001152049">
    <property type="component" value="Unassembled WGS sequence"/>
</dbReference>
<dbReference type="EMBL" id="JAOQAZ010000007">
    <property type="protein sequence ID" value="KAJ4265037.1"/>
    <property type="molecule type" value="Genomic_DNA"/>
</dbReference>
<evidence type="ECO:0000256" key="1">
    <source>
        <dbReference type="SAM" id="MobiDB-lite"/>
    </source>
</evidence>
<protein>
    <recommendedName>
        <fullName evidence="5">Secreted protein</fullName>
    </recommendedName>
</protein>
<comment type="caution">
    <text evidence="3">The sequence shown here is derived from an EMBL/GenBank/DDBJ whole genome shotgun (WGS) entry which is preliminary data.</text>
</comment>
<reference evidence="3" key="1">
    <citation type="submission" date="2022-09" db="EMBL/GenBank/DDBJ databases">
        <title>Fusarium specimens isolated from Avocado Roots.</title>
        <authorList>
            <person name="Stajich J."/>
            <person name="Roper C."/>
            <person name="Heimlech-Rivalta G."/>
        </authorList>
    </citation>
    <scope>NUCLEOTIDE SEQUENCE</scope>
    <source>
        <strain evidence="3">CF00136</strain>
    </source>
</reference>
<feature type="compositionally biased region" description="Basic and acidic residues" evidence="1">
    <location>
        <begin position="34"/>
        <end position="52"/>
    </location>
</feature>
<organism evidence="3 4">
    <name type="scientific">Fusarium torreyae</name>
    <dbReference type="NCBI Taxonomy" id="1237075"/>
    <lineage>
        <taxon>Eukaryota</taxon>
        <taxon>Fungi</taxon>
        <taxon>Dikarya</taxon>
        <taxon>Ascomycota</taxon>
        <taxon>Pezizomycotina</taxon>
        <taxon>Sordariomycetes</taxon>
        <taxon>Hypocreomycetidae</taxon>
        <taxon>Hypocreales</taxon>
        <taxon>Nectriaceae</taxon>
        <taxon>Fusarium</taxon>
    </lineage>
</organism>
<evidence type="ECO:0000313" key="4">
    <source>
        <dbReference type="Proteomes" id="UP001152049"/>
    </source>
</evidence>
<sequence length="102" mass="11512">MPDFRRLFFCAWVLTGCGCCRRRKPAQVEQAKPQQDRAEPIQVEHRDEEHSSSDYAQYSGIPQSPCGVLRHPDEFEAMVGQDEFGLSPTAAGPADKQVKDFK</sequence>
<evidence type="ECO:0008006" key="5">
    <source>
        <dbReference type="Google" id="ProtNLM"/>
    </source>
</evidence>
<keyword evidence="4" id="KW-1185">Reference proteome</keyword>
<accession>A0A9W8S6L7</accession>
<feature type="chain" id="PRO_5040724903" description="Secreted protein" evidence="2">
    <location>
        <begin position="20"/>
        <end position="102"/>
    </location>
</feature>
<proteinExistence type="predicted"/>